<sequence length="142" mass="15491">MLNAKELNNIILTGAGDGVQLVVLLDSVTNAVLSSSYAGDCDKREELQALTIEAVTTMWHAYANNDLALNKFSLDAVLEPPEQIIVDFGSRKLCVMATGGRALLALLSSDSEEMKTEMGMLKLKTSMLHHRVDPLLRPVMTM</sequence>
<evidence type="ECO:0000313" key="1">
    <source>
        <dbReference type="EMBL" id="EPY31296.1"/>
    </source>
</evidence>
<protein>
    <recommendedName>
        <fullName evidence="3">Roadblock/LAMTOR2 domain-containing protein</fullName>
    </recommendedName>
</protein>
<proteinExistence type="predicted"/>
<keyword evidence="2" id="KW-1185">Reference proteome</keyword>
<evidence type="ECO:0000313" key="2">
    <source>
        <dbReference type="Proteomes" id="UP000015354"/>
    </source>
</evidence>
<dbReference type="EMBL" id="ATMH01003527">
    <property type="protein sequence ID" value="EPY31296.1"/>
    <property type="molecule type" value="Genomic_DNA"/>
</dbReference>
<dbReference type="OrthoDB" id="271745at2759"/>
<dbReference type="Gene3D" id="3.30.450.30">
    <property type="entry name" value="Dynein light chain 2a, cytoplasmic"/>
    <property type="match status" value="1"/>
</dbReference>
<reference evidence="1 2" key="1">
    <citation type="journal article" date="2013" name="PLoS ONE">
        <title>Predicting the Proteins of Angomonas deanei, Strigomonas culicis and Their Respective Endosymbionts Reveals New Aspects of the Trypanosomatidae Family.</title>
        <authorList>
            <person name="Motta M.C."/>
            <person name="Martins A.C."/>
            <person name="de Souza S.S."/>
            <person name="Catta-Preta C.M."/>
            <person name="Silva R."/>
            <person name="Klein C.C."/>
            <person name="de Almeida L.G."/>
            <person name="de Lima Cunha O."/>
            <person name="Ciapina L.P."/>
            <person name="Brocchi M."/>
            <person name="Colabardini A.C."/>
            <person name="de Araujo Lima B."/>
            <person name="Machado C.R."/>
            <person name="de Almeida Soares C.M."/>
            <person name="Probst C.M."/>
            <person name="de Menezes C.B."/>
            <person name="Thompson C.E."/>
            <person name="Bartholomeu D.C."/>
            <person name="Gradia D.F."/>
            <person name="Pavoni D.P."/>
            <person name="Grisard E.C."/>
            <person name="Fantinatti-Garboggini F."/>
            <person name="Marchini F.K."/>
            <person name="Rodrigues-Luiz G.F."/>
            <person name="Wagner G."/>
            <person name="Goldman G.H."/>
            <person name="Fietto J.L."/>
            <person name="Elias M.C."/>
            <person name="Goldman M.H."/>
            <person name="Sagot M.F."/>
            <person name="Pereira M."/>
            <person name="Stoco P.H."/>
            <person name="de Mendonca-Neto R.P."/>
            <person name="Teixeira S.M."/>
            <person name="Maciel T.E."/>
            <person name="de Oliveira Mendes T.A."/>
            <person name="Urmenyi T.P."/>
            <person name="de Souza W."/>
            <person name="Schenkman S."/>
            <person name="de Vasconcelos A.T."/>
        </authorList>
    </citation>
    <scope>NUCLEOTIDE SEQUENCE [LARGE SCALE GENOMIC DNA]</scope>
</reference>
<name>S9VW78_9TRYP</name>
<gene>
    <name evidence="1" type="ORF">STCU_03527</name>
</gene>
<comment type="caution">
    <text evidence="1">The sequence shown here is derived from an EMBL/GenBank/DDBJ whole genome shotgun (WGS) entry which is preliminary data.</text>
</comment>
<dbReference type="SUPFAM" id="SSF103196">
    <property type="entry name" value="Roadblock/LC7 domain"/>
    <property type="match status" value="1"/>
</dbReference>
<organism evidence="1 2">
    <name type="scientific">Strigomonas culicis</name>
    <dbReference type="NCBI Taxonomy" id="28005"/>
    <lineage>
        <taxon>Eukaryota</taxon>
        <taxon>Discoba</taxon>
        <taxon>Euglenozoa</taxon>
        <taxon>Kinetoplastea</taxon>
        <taxon>Metakinetoplastina</taxon>
        <taxon>Trypanosomatida</taxon>
        <taxon>Trypanosomatidae</taxon>
        <taxon>Strigomonadinae</taxon>
        <taxon>Strigomonas</taxon>
    </lineage>
</organism>
<accession>S9VW78</accession>
<dbReference type="AlphaFoldDB" id="S9VW78"/>
<evidence type="ECO:0008006" key="3">
    <source>
        <dbReference type="Google" id="ProtNLM"/>
    </source>
</evidence>
<dbReference type="Proteomes" id="UP000015354">
    <property type="component" value="Unassembled WGS sequence"/>
</dbReference>